<dbReference type="GO" id="GO:0008410">
    <property type="term" value="F:CoA-transferase activity"/>
    <property type="evidence" value="ECO:0007669"/>
    <property type="project" value="TreeGrafter"/>
</dbReference>
<dbReference type="EMBL" id="VLTM01000089">
    <property type="protein sequence ID" value="KAA0155082.1"/>
    <property type="molecule type" value="Genomic_DNA"/>
</dbReference>
<dbReference type="Gene3D" id="3.40.50.10540">
    <property type="entry name" value="Crotonobetainyl-coa:carnitine coa-transferase, domain 1"/>
    <property type="match status" value="1"/>
</dbReference>
<dbReference type="InterPro" id="IPR044855">
    <property type="entry name" value="CoA-Trfase_III_dom3_sf"/>
</dbReference>
<evidence type="ECO:0008006" key="7">
    <source>
        <dbReference type="Google" id="ProtNLM"/>
    </source>
</evidence>
<dbReference type="InterPro" id="IPR003673">
    <property type="entry name" value="CoA-Trfase_fam_III"/>
</dbReference>
<sequence length="442" mass="45708">MAVSAQGSGMLRGVRVLDLTRILAGPFATMQLADMGADVLKVEMPGRGDDTRSWGPPFLGGDSGGMATYFASVNRSKRSVAVDLKHPRGAQAVRSLASKADVVIENFRPGTLDRMGLGYESLSAANKRVVLCSLTGYGQWGPASEAAGYDVSVAAEGGLLSITGEPDGPPVKPGVAVTDMMTGMHAAAAVLAALLEVRSGGEQAVGRHLDVSLMDCQLGSLANIAAAALNPPAGSGPTSQSRWGSAHPSIVPYQAFEAADGRPLIVSAMNDAQFAALCSALGGSLAGMSDDPRFATNAARVKHREEVVAAVRCELKSGAGGAAVTREDLVRLLRRNGLAASPINSVEEAFETDHARGRRAVVELHHPVAGSVRLPAPAIRAGKRGVDASKGTDGEAVAARWAPPLLGEHTREALADWGACTEDELEAGISEGWLQQAGADRR</sequence>
<organism evidence="3 5">
    <name type="scientific">Cafeteria roenbergensis</name>
    <name type="common">Marine flagellate</name>
    <dbReference type="NCBI Taxonomy" id="33653"/>
    <lineage>
        <taxon>Eukaryota</taxon>
        <taxon>Sar</taxon>
        <taxon>Stramenopiles</taxon>
        <taxon>Bigyra</taxon>
        <taxon>Opalozoa</taxon>
        <taxon>Bicosoecida</taxon>
        <taxon>Cafeteriaceae</taxon>
        <taxon>Cafeteria</taxon>
    </lineage>
</organism>
<dbReference type="Pfam" id="PF02515">
    <property type="entry name" value="CoA_transf_3"/>
    <property type="match status" value="1"/>
</dbReference>
<reference evidence="5 6" key="1">
    <citation type="submission" date="2019-07" db="EMBL/GenBank/DDBJ databases">
        <title>Genomes of Cafeteria roenbergensis.</title>
        <authorList>
            <person name="Fischer M.G."/>
            <person name="Hackl T."/>
            <person name="Roman M."/>
        </authorList>
    </citation>
    <scope>NUCLEOTIDE SEQUENCE [LARGE SCALE GENOMIC DNA]</scope>
    <source>
        <strain evidence="3 5">BVI</strain>
        <strain evidence="4 6">Cflag</strain>
    </source>
</reference>
<dbReference type="PANTHER" id="PTHR48207">
    <property type="entry name" value="SUCCINATE--HYDROXYMETHYLGLUTARATE COA-TRANSFERASE"/>
    <property type="match status" value="1"/>
</dbReference>
<dbReference type="OMA" id="IIAGPYC"/>
<evidence type="ECO:0000256" key="2">
    <source>
        <dbReference type="ARBA" id="ARBA00022679"/>
    </source>
</evidence>
<dbReference type="SUPFAM" id="SSF89796">
    <property type="entry name" value="CoA-transferase family III (CaiB/BaiF)"/>
    <property type="match status" value="1"/>
</dbReference>
<protein>
    <recommendedName>
        <fullName evidence="7">Formyl-CoA transferase</fullName>
    </recommendedName>
</protein>
<evidence type="ECO:0000313" key="6">
    <source>
        <dbReference type="Proteomes" id="UP000325113"/>
    </source>
</evidence>
<evidence type="ECO:0000313" key="3">
    <source>
        <dbReference type="EMBL" id="KAA0147021.1"/>
    </source>
</evidence>
<gene>
    <name evidence="3" type="ORF">FNF29_07648</name>
    <name evidence="4" type="ORF">FNF31_06150</name>
</gene>
<evidence type="ECO:0000313" key="5">
    <source>
        <dbReference type="Proteomes" id="UP000323011"/>
    </source>
</evidence>
<evidence type="ECO:0000313" key="4">
    <source>
        <dbReference type="EMBL" id="KAA0155082.1"/>
    </source>
</evidence>
<keyword evidence="2" id="KW-0808">Transferase</keyword>
<dbReference type="Proteomes" id="UP000325113">
    <property type="component" value="Unassembled WGS sequence"/>
</dbReference>
<accession>A0A5A8C563</accession>
<proteinExistence type="inferred from homology"/>
<dbReference type="InterPro" id="IPR023606">
    <property type="entry name" value="CoA-Trfase_III_dom_1_sf"/>
</dbReference>
<dbReference type="Gene3D" id="3.30.1540.10">
    <property type="entry name" value="formyl-coa transferase, domain 3"/>
    <property type="match status" value="1"/>
</dbReference>
<keyword evidence="5" id="KW-1185">Reference proteome</keyword>
<dbReference type="Proteomes" id="UP000323011">
    <property type="component" value="Unassembled WGS sequence"/>
</dbReference>
<dbReference type="AlphaFoldDB" id="A0A5A8C563"/>
<comment type="caution">
    <text evidence="3">The sequence shown here is derived from an EMBL/GenBank/DDBJ whole genome shotgun (WGS) entry which is preliminary data.</text>
</comment>
<dbReference type="InterPro" id="IPR050483">
    <property type="entry name" value="CoA-transferase_III_domain"/>
</dbReference>
<dbReference type="EMBL" id="VLTN01000073">
    <property type="protein sequence ID" value="KAA0147021.1"/>
    <property type="molecule type" value="Genomic_DNA"/>
</dbReference>
<dbReference type="PANTHER" id="PTHR48207:SF3">
    <property type="entry name" value="SUCCINATE--HYDROXYMETHYLGLUTARATE COA-TRANSFERASE"/>
    <property type="match status" value="1"/>
</dbReference>
<evidence type="ECO:0000256" key="1">
    <source>
        <dbReference type="ARBA" id="ARBA00008383"/>
    </source>
</evidence>
<name>A0A5A8C563_CAFRO</name>
<comment type="similarity">
    <text evidence="1">Belongs to the CoA-transferase III family.</text>
</comment>